<reference evidence="4" key="1">
    <citation type="submission" date="2020-07" db="EMBL/GenBank/DDBJ databases">
        <title>Multicomponent nature underlies the extraordinary mechanical properties of spider dragline silk.</title>
        <authorList>
            <person name="Kono N."/>
            <person name="Nakamura H."/>
            <person name="Mori M."/>
            <person name="Yoshida Y."/>
            <person name="Ohtoshi R."/>
            <person name="Malay A.D."/>
            <person name="Moran D.A.P."/>
            <person name="Tomita M."/>
            <person name="Numata K."/>
            <person name="Arakawa K."/>
        </authorList>
    </citation>
    <scope>NUCLEOTIDE SEQUENCE</scope>
</reference>
<organism evidence="4 5">
    <name type="scientific">Trichonephila clavata</name>
    <name type="common">Joro spider</name>
    <name type="synonym">Nephila clavata</name>
    <dbReference type="NCBI Taxonomy" id="2740835"/>
    <lineage>
        <taxon>Eukaryota</taxon>
        <taxon>Metazoa</taxon>
        <taxon>Ecdysozoa</taxon>
        <taxon>Arthropoda</taxon>
        <taxon>Chelicerata</taxon>
        <taxon>Arachnida</taxon>
        <taxon>Araneae</taxon>
        <taxon>Araneomorphae</taxon>
        <taxon>Entelegynae</taxon>
        <taxon>Araneoidea</taxon>
        <taxon>Nephilidae</taxon>
        <taxon>Trichonephila</taxon>
    </lineage>
</organism>
<evidence type="ECO:0000259" key="3">
    <source>
        <dbReference type="PROSITE" id="PS01180"/>
    </source>
</evidence>
<dbReference type="Proteomes" id="UP000887116">
    <property type="component" value="Unassembled WGS sequence"/>
</dbReference>
<evidence type="ECO:0000256" key="1">
    <source>
        <dbReference type="ARBA" id="ARBA00023157"/>
    </source>
</evidence>
<proteinExistence type="predicted"/>
<comment type="caution">
    <text evidence="4">The sequence shown here is derived from an EMBL/GenBank/DDBJ whole genome shotgun (WGS) entry which is preliminary data.</text>
</comment>
<feature type="domain" description="CUB" evidence="3">
    <location>
        <begin position="83"/>
        <end position="193"/>
    </location>
</feature>
<evidence type="ECO:0000256" key="2">
    <source>
        <dbReference type="PROSITE-ProRule" id="PRU00059"/>
    </source>
</evidence>
<protein>
    <recommendedName>
        <fullName evidence="3">CUB domain-containing protein</fullName>
    </recommendedName>
</protein>
<gene>
    <name evidence="4" type="primary">AVEN_8692_1</name>
    <name evidence="4" type="ORF">TNCT_410251</name>
</gene>
<dbReference type="Gene3D" id="2.60.120.290">
    <property type="entry name" value="Spermadhesin, CUB domain"/>
    <property type="match status" value="1"/>
</dbReference>
<dbReference type="InterPro" id="IPR000859">
    <property type="entry name" value="CUB_dom"/>
</dbReference>
<dbReference type="SUPFAM" id="SSF49854">
    <property type="entry name" value="Spermadhesin, CUB domain"/>
    <property type="match status" value="1"/>
</dbReference>
<evidence type="ECO:0000313" key="5">
    <source>
        <dbReference type="Proteomes" id="UP000887116"/>
    </source>
</evidence>
<keyword evidence="1" id="KW-1015">Disulfide bond</keyword>
<dbReference type="EMBL" id="BMAO01029696">
    <property type="protein sequence ID" value="GFR33511.1"/>
    <property type="molecule type" value="Genomic_DNA"/>
</dbReference>
<name>A0A8X6I0J8_TRICU</name>
<sequence length="204" mass="22887">MVSSPGVSESLRYRSYPGNYLCQSFLSQATCSIRSLAEFVPFRSFNMWKIAFCAIFCYYAVCISCQENDEDIDLIFENKNVSCGQYLNKTIGSFHLALPSLSDKTCNWTIEVPPKNSSGIKLFFHFLFLHENDSVTIFKDCESANNDSLSLIDPLHAQNGSVTVFTAENSICIKLSGSDTSYVRKFEGGYTASQSKKKKSFIEI</sequence>
<keyword evidence="5" id="KW-1185">Reference proteome</keyword>
<evidence type="ECO:0000313" key="4">
    <source>
        <dbReference type="EMBL" id="GFR33511.1"/>
    </source>
</evidence>
<dbReference type="OrthoDB" id="6432934at2759"/>
<comment type="caution">
    <text evidence="2">Lacks conserved residue(s) required for the propagation of feature annotation.</text>
</comment>
<dbReference type="PROSITE" id="PS01180">
    <property type="entry name" value="CUB"/>
    <property type="match status" value="1"/>
</dbReference>
<dbReference type="InterPro" id="IPR035914">
    <property type="entry name" value="Sperma_CUB_dom_sf"/>
</dbReference>
<dbReference type="AlphaFoldDB" id="A0A8X6I0J8"/>
<accession>A0A8X6I0J8</accession>